<dbReference type="Proteomes" id="UP000228906">
    <property type="component" value="Unassembled WGS sequence"/>
</dbReference>
<proteinExistence type="inferred from homology"/>
<dbReference type="PANTHER" id="PTHR21716:SF66">
    <property type="entry name" value="TRANSPORT PROTEIN SLL0063-RELATED"/>
    <property type="match status" value="1"/>
</dbReference>
<accession>A0A2H0UXV8</accession>
<dbReference type="InterPro" id="IPR002549">
    <property type="entry name" value="AI-2E-like"/>
</dbReference>
<dbReference type="GO" id="GO:0055085">
    <property type="term" value="P:transmembrane transport"/>
    <property type="evidence" value="ECO:0007669"/>
    <property type="project" value="TreeGrafter"/>
</dbReference>
<feature type="transmembrane region" description="Helical" evidence="6">
    <location>
        <begin position="71"/>
        <end position="93"/>
    </location>
</feature>
<protein>
    <recommendedName>
        <fullName evidence="9">AI-2E family transporter</fullName>
    </recommendedName>
</protein>
<sequence length="359" mass="40037">MIFRNQTQVASFNLSWSAVMKILLAVILLYVIFVIKDIIIWFIFALVISVLFNYVIDLLEKKRIPRLLSTSVLYLGFLALLGFFIYLTAPLLLDELQDFIKNFPQYIKKIAPVLGQFGINIDLRSFASANGFMNTVEMGLTKASGSVANGLFALFGGMVSTVMVFALAFFMSWEGMFVERIVKAFSSAKHTDYLLSLWRRARKKISAWFITRGIGAVFVGLATYLVLAIFNVKYAFILALIAGLADLVPFVGPIVFTIAIFVVMALVSFWQAVMGLLFIIVIQQLENHILLPFLFKKFAGLSPVLVLVALAIGGKLWGLAGAILAMPLAGVIYEIIKDYLARLRREENIEIAEEAEDNS</sequence>
<organism evidence="7 8">
    <name type="scientific">bacterium (Candidatus Gribaldobacteria) CG10_big_fil_rev_8_21_14_0_10_41_12</name>
    <dbReference type="NCBI Taxonomy" id="2014277"/>
    <lineage>
        <taxon>Bacteria</taxon>
        <taxon>Candidatus Gribaldobacteria</taxon>
    </lineage>
</organism>
<feature type="transmembrane region" description="Helical" evidence="6">
    <location>
        <begin position="254"/>
        <end position="282"/>
    </location>
</feature>
<keyword evidence="4 6" id="KW-1133">Transmembrane helix</keyword>
<evidence type="ECO:0000256" key="1">
    <source>
        <dbReference type="ARBA" id="ARBA00004141"/>
    </source>
</evidence>
<feature type="transmembrane region" description="Helical" evidence="6">
    <location>
        <begin position="151"/>
        <end position="173"/>
    </location>
</feature>
<feature type="transmembrane region" description="Helical" evidence="6">
    <location>
        <begin position="294"/>
        <end position="312"/>
    </location>
</feature>
<dbReference type="GO" id="GO:0016020">
    <property type="term" value="C:membrane"/>
    <property type="evidence" value="ECO:0007669"/>
    <property type="project" value="UniProtKB-SubCell"/>
</dbReference>
<comment type="similarity">
    <text evidence="2">Belongs to the autoinducer-2 exporter (AI-2E) (TC 2.A.86) family.</text>
</comment>
<evidence type="ECO:0000256" key="3">
    <source>
        <dbReference type="ARBA" id="ARBA00022692"/>
    </source>
</evidence>
<comment type="subcellular location">
    <subcellularLocation>
        <location evidence="1">Membrane</location>
        <topology evidence="1">Multi-pass membrane protein</topology>
    </subcellularLocation>
</comment>
<dbReference type="PANTHER" id="PTHR21716">
    <property type="entry name" value="TRANSMEMBRANE PROTEIN"/>
    <property type="match status" value="1"/>
</dbReference>
<evidence type="ECO:0000256" key="6">
    <source>
        <dbReference type="SAM" id="Phobius"/>
    </source>
</evidence>
<evidence type="ECO:0008006" key="9">
    <source>
        <dbReference type="Google" id="ProtNLM"/>
    </source>
</evidence>
<keyword evidence="3 6" id="KW-0812">Transmembrane</keyword>
<dbReference type="AlphaFoldDB" id="A0A2H0UXV8"/>
<reference evidence="8" key="1">
    <citation type="submission" date="2017-09" db="EMBL/GenBank/DDBJ databases">
        <title>Depth-based differentiation of microbial function through sediment-hosted aquifers and enrichment of novel symbionts in the deep terrestrial subsurface.</title>
        <authorList>
            <person name="Probst A.J."/>
            <person name="Ladd B."/>
            <person name="Jarett J.K."/>
            <person name="Geller-Mcgrath D.E."/>
            <person name="Sieber C.M.K."/>
            <person name="Emerson J.B."/>
            <person name="Anantharaman K."/>
            <person name="Thomas B.C."/>
            <person name="Malmstrom R."/>
            <person name="Stieglmeier M."/>
            <person name="Klingl A."/>
            <person name="Woyke T."/>
            <person name="Ryan C.M."/>
            <person name="Banfield J.F."/>
        </authorList>
    </citation>
    <scope>NUCLEOTIDE SEQUENCE [LARGE SCALE GENOMIC DNA]</scope>
</reference>
<evidence type="ECO:0000313" key="8">
    <source>
        <dbReference type="Proteomes" id="UP000228906"/>
    </source>
</evidence>
<keyword evidence="5 6" id="KW-0472">Membrane</keyword>
<evidence type="ECO:0000256" key="5">
    <source>
        <dbReference type="ARBA" id="ARBA00023136"/>
    </source>
</evidence>
<comment type="caution">
    <text evidence="7">The sequence shown here is derived from an EMBL/GenBank/DDBJ whole genome shotgun (WGS) entry which is preliminary data.</text>
</comment>
<dbReference type="Pfam" id="PF01594">
    <property type="entry name" value="AI-2E_transport"/>
    <property type="match status" value="1"/>
</dbReference>
<name>A0A2H0UXV8_9BACT</name>
<evidence type="ECO:0000256" key="4">
    <source>
        <dbReference type="ARBA" id="ARBA00022989"/>
    </source>
</evidence>
<evidence type="ECO:0000256" key="2">
    <source>
        <dbReference type="ARBA" id="ARBA00009773"/>
    </source>
</evidence>
<evidence type="ECO:0000313" key="7">
    <source>
        <dbReference type="EMBL" id="PIR91662.1"/>
    </source>
</evidence>
<feature type="transmembrane region" description="Helical" evidence="6">
    <location>
        <begin position="38"/>
        <end position="59"/>
    </location>
</feature>
<gene>
    <name evidence="7" type="ORF">COU03_01080</name>
</gene>
<feature type="transmembrane region" description="Helical" evidence="6">
    <location>
        <begin position="209"/>
        <end position="242"/>
    </location>
</feature>
<dbReference type="EMBL" id="PFAV01000020">
    <property type="protein sequence ID" value="PIR91662.1"/>
    <property type="molecule type" value="Genomic_DNA"/>
</dbReference>
<feature type="transmembrane region" description="Helical" evidence="6">
    <location>
        <begin position="12"/>
        <end position="32"/>
    </location>
</feature>